<feature type="transmembrane region" description="Helical" evidence="16">
    <location>
        <begin position="172"/>
        <end position="191"/>
    </location>
</feature>
<evidence type="ECO:0000256" key="8">
    <source>
        <dbReference type="ARBA" id="ARBA00023136"/>
    </source>
</evidence>
<evidence type="ECO:0000256" key="5">
    <source>
        <dbReference type="ARBA" id="ARBA00022958"/>
    </source>
</evidence>
<sequence length="577" mass="64180">MKFPTENPRKPGNMNPPPVAVQTNLVPPKKVQPGMLQSSLVHASVATMQNPMGCTVPRLSVSTRPPSVVASMEAVADGSAPFTMMKLKTVLAVFVVVVAYLVAGGLVFRALEQPFENNQKITITAEKAAFLQKHPCVSPDELEAVIKHSVEAVNAGVNPVGDTSYNSSHWDLGSAFFFAGTVITTIGYGNIAPSTEGGKIFCILYAIFGIPLFGFLLAGVGDQLGTIFVKSIAKVEKMFRNKHNQISQTKIRVASTLLFILAGCILFVTIPAVIFKHIEGWTALESTYFVVITLTTVGIGDYVAGGDRRIEYRKWYRPLVWFWILGGLAYFAAVLNMIGDWLRVLSKKTKEEVGEIKAHAAEWKANVRAEFRETRRRMSVEVHDKLQRAATIRSMERRQLGLDQRAVSLDMLSPERRAIFNSLDTNSYKTSSQESIDTKLNNLRIRGAEQCDRRSNHQTTSEDNIFNRLGSVTKLAKRNRNRDLKKNIPDEARRPHSEAYGCSTPTFDCSTLTADEGKRKDNGEDENEDKECNTSLSDFPLFVEACKPENGFIPDQSKENESEKILKTKELHIQMDP</sequence>
<keyword evidence="10 14" id="KW-0407">Ion channel</keyword>
<evidence type="ECO:0000256" key="6">
    <source>
        <dbReference type="ARBA" id="ARBA00022989"/>
    </source>
</evidence>
<keyword evidence="6 16" id="KW-1133">Transmembrane helix</keyword>
<dbReference type="OrthoDB" id="297496at2759"/>
<feature type="transmembrane region" description="Helical" evidence="16">
    <location>
        <begin position="316"/>
        <end position="338"/>
    </location>
</feature>
<feature type="transmembrane region" description="Helical" evidence="16">
    <location>
        <begin position="253"/>
        <end position="274"/>
    </location>
</feature>
<comment type="catalytic activity">
    <reaction evidence="13">
        <text>Cs(+)(in) = Cs(+)(out)</text>
        <dbReference type="Rhea" id="RHEA:78555"/>
        <dbReference type="ChEBI" id="CHEBI:49547"/>
    </reaction>
</comment>
<accession>A0A8P4GLX4</accession>
<dbReference type="CTD" id="563228"/>
<feature type="region of interest" description="Disordered" evidence="15">
    <location>
        <begin position="550"/>
        <end position="577"/>
    </location>
</feature>
<dbReference type="Proteomes" id="UP000694389">
    <property type="component" value="Unassembled WGS sequence"/>
</dbReference>
<evidence type="ECO:0000256" key="13">
    <source>
        <dbReference type="ARBA" id="ARBA00044691"/>
    </source>
</evidence>
<evidence type="ECO:0000313" key="19">
    <source>
        <dbReference type="Proteomes" id="UP000694389"/>
    </source>
</evidence>
<keyword evidence="7 14" id="KW-0406">Ion transport</keyword>
<feature type="region of interest" description="Disordered" evidence="15">
    <location>
        <begin position="1"/>
        <end position="20"/>
    </location>
</feature>
<reference evidence="18" key="1">
    <citation type="submission" date="2025-08" db="UniProtKB">
        <authorList>
            <consortium name="Ensembl"/>
        </authorList>
    </citation>
    <scope>IDENTIFICATION</scope>
</reference>
<dbReference type="GO" id="GO:0030322">
    <property type="term" value="P:stabilization of membrane potential"/>
    <property type="evidence" value="ECO:0007669"/>
    <property type="project" value="TreeGrafter"/>
</dbReference>
<dbReference type="Gene3D" id="1.10.287.70">
    <property type="match status" value="1"/>
</dbReference>
<dbReference type="Pfam" id="PF07885">
    <property type="entry name" value="Ion_trans_2"/>
    <property type="match status" value="2"/>
</dbReference>
<dbReference type="GO" id="GO:0022841">
    <property type="term" value="F:potassium ion leak channel activity"/>
    <property type="evidence" value="ECO:0007669"/>
    <property type="project" value="TreeGrafter"/>
</dbReference>
<feature type="transmembrane region" description="Helical" evidence="16">
    <location>
        <begin position="203"/>
        <end position="232"/>
    </location>
</feature>
<dbReference type="GO" id="GO:0005886">
    <property type="term" value="C:plasma membrane"/>
    <property type="evidence" value="ECO:0007669"/>
    <property type="project" value="UniProtKB-SubCell"/>
</dbReference>
<evidence type="ECO:0000256" key="16">
    <source>
        <dbReference type="SAM" id="Phobius"/>
    </source>
</evidence>
<dbReference type="PRINTS" id="PR01333">
    <property type="entry name" value="2POREKCHANEL"/>
</dbReference>
<proteinExistence type="inferred from homology"/>
<evidence type="ECO:0000259" key="17">
    <source>
        <dbReference type="Pfam" id="PF07885"/>
    </source>
</evidence>
<evidence type="ECO:0000256" key="4">
    <source>
        <dbReference type="ARBA" id="ARBA00022692"/>
    </source>
</evidence>
<feature type="compositionally biased region" description="Basic and acidic residues" evidence="15">
    <location>
        <begin position="481"/>
        <end position="497"/>
    </location>
</feature>
<evidence type="ECO:0000256" key="2">
    <source>
        <dbReference type="ARBA" id="ARBA00022448"/>
    </source>
</evidence>
<feature type="transmembrane region" description="Helical" evidence="16">
    <location>
        <begin position="286"/>
        <end position="304"/>
    </location>
</feature>
<organism evidence="18 19">
    <name type="scientific">Dicentrarchus labrax</name>
    <name type="common">European seabass</name>
    <name type="synonym">Morone labrax</name>
    <dbReference type="NCBI Taxonomy" id="13489"/>
    <lineage>
        <taxon>Eukaryota</taxon>
        <taxon>Metazoa</taxon>
        <taxon>Chordata</taxon>
        <taxon>Craniata</taxon>
        <taxon>Vertebrata</taxon>
        <taxon>Euteleostomi</taxon>
        <taxon>Actinopterygii</taxon>
        <taxon>Neopterygii</taxon>
        <taxon>Teleostei</taxon>
        <taxon>Neoteleostei</taxon>
        <taxon>Acanthomorphata</taxon>
        <taxon>Eupercaria</taxon>
        <taxon>Moronidae</taxon>
        <taxon>Dicentrarchus</taxon>
    </lineage>
</organism>
<evidence type="ECO:0000256" key="3">
    <source>
        <dbReference type="ARBA" id="ARBA00022475"/>
    </source>
</evidence>
<dbReference type="SUPFAM" id="SSF81324">
    <property type="entry name" value="Voltage-gated potassium channels"/>
    <property type="match status" value="2"/>
</dbReference>
<evidence type="ECO:0000313" key="18">
    <source>
        <dbReference type="Ensembl" id="ENSDLAP00005082622.1"/>
    </source>
</evidence>
<keyword evidence="2 14" id="KW-0813">Transport</keyword>
<keyword evidence="8 16" id="KW-0472">Membrane</keyword>
<dbReference type="InterPro" id="IPR013099">
    <property type="entry name" value="K_chnl_dom"/>
</dbReference>
<dbReference type="RefSeq" id="XP_051234522.1">
    <property type="nucleotide sequence ID" value="XM_051378562.1"/>
</dbReference>
<keyword evidence="4 14" id="KW-0812">Transmembrane</keyword>
<protein>
    <recommendedName>
        <fullName evidence="17">Potassium channel domain-containing protein</fullName>
    </recommendedName>
</protein>
<comment type="subcellular location">
    <subcellularLocation>
        <location evidence="1">Cell membrane</location>
        <topology evidence="1">Multi-pass membrane protein</topology>
    </subcellularLocation>
</comment>
<comment type="similarity">
    <text evidence="14">Belongs to the two pore domain potassium channel (TC 1.A.1.8) family.</text>
</comment>
<feature type="transmembrane region" description="Helical" evidence="16">
    <location>
        <begin position="90"/>
        <end position="111"/>
    </location>
</feature>
<dbReference type="InterPro" id="IPR003976">
    <property type="entry name" value="2pore_dom_K_chnl_TREK"/>
</dbReference>
<keyword evidence="5" id="KW-0630">Potassium</keyword>
<evidence type="ECO:0000256" key="10">
    <source>
        <dbReference type="ARBA" id="ARBA00023303"/>
    </source>
</evidence>
<dbReference type="GO" id="GO:0015271">
    <property type="term" value="F:outward rectifier potassium channel activity"/>
    <property type="evidence" value="ECO:0007669"/>
    <property type="project" value="TreeGrafter"/>
</dbReference>
<keyword evidence="3" id="KW-1003">Cell membrane</keyword>
<feature type="domain" description="Potassium channel" evidence="17">
    <location>
        <begin position="264"/>
        <end position="343"/>
    </location>
</feature>
<reference evidence="18" key="2">
    <citation type="submission" date="2025-09" db="UniProtKB">
        <authorList>
            <consortium name="Ensembl"/>
        </authorList>
    </citation>
    <scope>IDENTIFICATION</scope>
</reference>
<dbReference type="PRINTS" id="PR01499">
    <property type="entry name" value="TREKCHANNEL"/>
</dbReference>
<feature type="compositionally biased region" description="Basic and acidic residues" evidence="15">
    <location>
        <begin position="556"/>
        <end position="577"/>
    </location>
</feature>
<comment type="catalytic activity">
    <reaction evidence="12">
        <text>Rb(+)(in) = Rb(+)(out)</text>
        <dbReference type="Rhea" id="RHEA:78547"/>
        <dbReference type="ChEBI" id="CHEBI:49847"/>
    </reaction>
</comment>
<evidence type="ECO:0000256" key="14">
    <source>
        <dbReference type="RuleBase" id="RU003857"/>
    </source>
</evidence>
<dbReference type="PANTHER" id="PTHR11003:SF32">
    <property type="entry name" value="POTASSIUM CHANNEL SUBFAMILY K MEMBER 10"/>
    <property type="match status" value="1"/>
</dbReference>
<evidence type="ECO:0000256" key="15">
    <source>
        <dbReference type="SAM" id="MobiDB-lite"/>
    </source>
</evidence>
<dbReference type="FunFam" id="1.10.287.70:FF:000043">
    <property type="entry name" value="Potassium channel subfamily K member 10 isoform 2"/>
    <property type="match status" value="1"/>
</dbReference>
<dbReference type="Ensembl" id="ENSDLAT00005084990.1">
    <property type="protein sequence ID" value="ENSDLAP00005082622.1"/>
    <property type="gene ID" value="ENSDLAG00005027205.1"/>
</dbReference>
<dbReference type="PANTHER" id="PTHR11003">
    <property type="entry name" value="POTASSIUM CHANNEL, SUBFAMILY K"/>
    <property type="match status" value="1"/>
</dbReference>
<dbReference type="AlphaFoldDB" id="A0A8P4GLX4"/>
<dbReference type="GeneID" id="127351237"/>
<dbReference type="OMA" id="EKMFRNN"/>
<evidence type="ECO:0000256" key="1">
    <source>
        <dbReference type="ARBA" id="ARBA00004651"/>
    </source>
</evidence>
<feature type="domain" description="Potassium channel" evidence="17">
    <location>
        <begin position="166"/>
        <end position="223"/>
    </location>
</feature>
<evidence type="ECO:0000256" key="11">
    <source>
        <dbReference type="ARBA" id="ARBA00034430"/>
    </source>
</evidence>
<keyword evidence="19" id="KW-1185">Reference proteome</keyword>
<feature type="compositionally biased region" description="Polar residues" evidence="15">
    <location>
        <begin position="503"/>
        <end position="513"/>
    </location>
</feature>
<dbReference type="InterPro" id="IPR003280">
    <property type="entry name" value="2pore_dom_K_chnl"/>
</dbReference>
<gene>
    <name evidence="18" type="primary">kcnk10a</name>
</gene>
<evidence type="ECO:0000256" key="12">
    <source>
        <dbReference type="ARBA" id="ARBA00044657"/>
    </source>
</evidence>
<keyword evidence="9" id="KW-1015">Disulfide bond</keyword>
<feature type="region of interest" description="Disordered" evidence="15">
    <location>
        <begin position="478"/>
        <end position="534"/>
    </location>
</feature>
<dbReference type="GeneTree" id="ENSGT00940000156147"/>
<comment type="catalytic activity">
    <reaction evidence="11">
        <text>K(+)(in) = K(+)(out)</text>
        <dbReference type="Rhea" id="RHEA:29463"/>
        <dbReference type="ChEBI" id="CHEBI:29103"/>
    </reaction>
</comment>
<evidence type="ECO:0000256" key="7">
    <source>
        <dbReference type="ARBA" id="ARBA00023065"/>
    </source>
</evidence>
<evidence type="ECO:0000256" key="9">
    <source>
        <dbReference type="ARBA" id="ARBA00023157"/>
    </source>
</evidence>
<name>A0A8P4GLX4_DICLA</name>